<proteinExistence type="predicted"/>
<dbReference type="InterPro" id="IPR001647">
    <property type="entry name" value="HTH_TetR"/>
</dbReference>
<dbReference type="SUPFAM" id="SSF46689">
    <property type="entry name" value="Homeodomain-like"/>
    <property type="match status" value="1"/>
</dbReference>
<dbReference type="PANTHER" id="PTHR43479:SF11">
    <property type="entry name" value="ACREF_ENVCD OPERON REPRESSOR-RELATED"/>
    <property type="match status" value="1"/>
</dbReference>
<dbReference type="Gene3D" id="1.10.357.10">
    <property type="entry name" value="Tetracycline Repressor, domain 2"/>
    <property type="match status" value="1"/>
</dbReference>
<reference evidence="3" key="1">
    <citation type="submission" date="2020-05" db="EMBL/GenBank/DDBJ databases">
        <authorList>
            <person name="Chiriac C."/>
            <person name="Salcher M."/>
            <person name="Ghai R."/>
            <person name="Kavagutti S V."/>
        </authorList>
    </citation>
    <scope>NUCLEOTIDE SEQUENCE</scope>
</reference>
<evidence type="ECO:0000256" key="1">
    <source>
        <dbReference type="ARBA" id="ARBA00023125"/>
    </source>
</evidence>
<name>A0A6J6DW84_9ZZZZ</name>
<gene>
    <name evidence="3" type="ORF">UFOPK1639_00847</name>
</gene>
<dbReference type="EMBL" id="CAEZTH010000115">
    <property type="protein sequence ID" value="CAB4568287.1"/>
    <property type="molecule type" value="Genomic_DNA"/>
</dbReference>
<dbReference type="GO" id="GO:0003677">
    <property type="term" value="F:DNA binding"/>
    <property type="evidence" value="ECO:0007669"/>
    <property type="project" value="UniProtKB-KW"/>
</dbReference>
<dbReference type="Pfam" id="PF00440">
    <property type="entry name" value="TetR_N"/>
    <property type="match status" value="1"/>
</dbReference>
<evidence type="ECO:0000313" key="3">
    <source>
        <dbReference type="EMBL" id="CAB4568287.1"/>
    </source>
</evidence>
<accession>A0A6J6DW84</accession>
<dbReference type="AlphaFoldDB" id="A0A6J6DW84"/>
<protein>
    <submittedName>
        <fullName evidence="3">Unannotated protein</fullName>
    </submittedName>
</protein>
<dbReference type="PROSITE" id="PS50977">
    <property type="entry name" value="HTH_TETR_2"/>
    <property type="match status" value="1"/>
</dbReference>
<keyword evidence="1" id="KW-0238">DNA-binding</keyword>
<sequence>MAERKAPGNPKGEASSATKRNRLALIKSAQEVLADIGPDATVEQFVAHAGVSPTTIYNHFYNKEALFKEALAQAWKEWIDWAHGGIPTDESFETMIDVCRKLFRVAKTHPEFSRLISKSLVNPGFVIEAVQADALPSLKRVARLGKLNRAEFDKRTRMFSYCIAGILHGVHTTNELSPADADVSLGIALAIWNVSPENAKAIVSRPLSTFL</sequence>
<dbReference type="InterPro" id="IPR050624">
    <property type="entry name" value="HTH-type_Tx_Regulator"/>
</dbReference>
<organism evidence="3">
    <name type="scientific">freshwater metagenome</name>
    <dbReference type="NCBI Taxonomy" id="449393"/>
    <lineage>
        <taxon>unclassified sequences</taxon>
        <taxon>metagenomes</taxon>
        <taxon>ecological metagenomes</taxon>
    </lineage>
</organism>
<evidence type="ECO:0000259" key="2">
    <source>
        <dbReference type="PROSITE" id="PS50977"/>
    </source>
</evidence>
<feature type="domain" description="HTH tetR-type" evidence="2">
    <location>
        <begin position="19"/>
        <end position="78"/>
    </location>
</feature>
<dbReference type="PANTHER" id="PTHR43479">
    <property type="entry name" value="ACREF/ENVCD OPERON REPRESSOR-RELATED"/>
    <property type="match status" value="1"/>
</dbReference>
<dbReference type="PRINTS" id="PR00455">
    <property type="entry name" value="HTHTETR"/>
</dbReference>
<dbReference type="InterPro" id="IPR009057">
    <property type="entry name" value="Homeodomain-like_sf"/>
</dbReference>